<reference evidence="2 3" key="1">
    <citation type="journal article" date="2016" name="Nat. Commun.">
        <title>Thousands of microbial genomes shed light on interconnected biogeochemical processes in an aquifer system.</title>
        <authorList>
            <person name="Anantharaman K."/>
            <person name="Brown C.T."/>
            <person name="Hug L.A."/>
            <person name="Sharon I."/>
            <person name="Castelle C.J."/>
            <person name="Probst A.J."/>
            <person name="Thomas B.C."/>
            <person name="Singh A."/>
            <person name="Wilkins M.J."/>
            <person name="Karaoz U."/>
            <person name="Brodie E.L."/>
            <person name="Williams K.H."/>
            <person name="Hubbard S.S."/>
            <person name="Banfield J.F."/>
        </authorList>
    </citation>
    <scope>NUCLEOTIDE SEQUENCE [LARGE SCALE GENOMIC DNA]</scope>
</reference>
<dbReference type="InterPro" id="IPR011704">
    <property type="entry name" value="ATPase_dyneun-rel_AAA"/>
</dbReference>
<dbReference type="Pfam" id="PF07728">
    <property type="entry name" value="AAA_5"/>
    <property type="match status" value="1"/>
</dbReference>
<dbReference type="PANTHER" id="PTHR37291:SF1">
    <property type="entry name" value="TYPE IV METHYL-DIRECTED RESTRICTION ENZYME ECOKMCRB SUBUNIT"/>
    <property type="match status" value="1"/>
</dbReference>
<dbReference type="SUPFAM" id="SSF88697">
    <property type="entry name" value="PUA domain-like"/>
    <property type="match status" value="1"/>
</dbReference>
<gene>
    <name evidence="2" type="ORF">A2Y62_09350</name>
</gene>
<dbReference type="InterPro" id="IPR015947">
    <property type="entry name" value="PUA-like_sf"/>
</dbReference>
<dbReference type="Proteomes" id="UP000178943">
    <property type="component" value="Unassembled WGS sequence"/>
</dbReference>
<dbReference type="PANTHER" id="PTHR37291">
    <property type="entry name" value="5-METHYLCYTOSINE-SPECIFIC RESTRICTION ENZYME B"/>
    <property type="match status" value="1"/>
</dbReference>
<feature type="domain" description="AAA+ ATPase" evidence="1">
    <location>
        <begin position="397"/>
        <end position="738"/>
    </location>
</feature>
<evidence type="ECO:0000313" key="2">
    <source>
        <dbReference type="EMBL" id="OGF63749.1"/>
    </source>
</evidence>
<dbReference type="Pfam" id="PF01878">
    <property type="entry name" value="EVE"/>
    <property type="match status" value="1"/>
</dbReference>
<comment type="caution">
    <text evidence="2">The sequence shown here is derived from an EMBL/GenBank/DDBJ whole genome shotgun (WGS) entry which is preliminary data.</text>
</comment>
<proteinExistence type="predicted"/>
<organism evidence="2 3">
    <name type="scientific">Candidatus Fischerbacteria bacterium RBG_13_37_8</name>
    <dbReference type="NCBI Taxonomy" id="1817863"/>
    <lineage>
        <taxon>Bacteria</taxon>
        <taxon>Candidatus Fischeribacteriota</taxon>
    </lineage>
</organism>
<dbReference type="SMART" id="SM00382">
    <property type="entry name" value="AAA"/>
    <property type="match status" value="1"/>
</dbReference>
<dbReference type="InterPro" id="IPR027417">
    <property type="entry name" value="P-loop_NTPase"/>
</dbReference>
<dbReference type="Gene3D" id="3.40.50.300">
    <property type="entry name" value="P-loop containing nucleotide triphosphate hydrolases"/>
    <property type="match status" value="2"/>
</dbReference>
<name>A0A1F5VJW0_9BACT</name>
<dbReference type="AlphaFoldDB" id="A0A1F5VJW0"/>
<dbReference type="InterPro" id="IPR003593">
    <property type="entry name" value="AAA+_ATPase"/>
</dbReference>
<protein>
    <recommendedName>
        <fullName evidence="1">AAA+ ATPase domain-containing protein</fullName>
    </recommendedName>
</protein>
<dbReference type="InterPro" id="IPR052934">
    <property type="entry name" value="Methyl-DNA_Rec/Restrict_Enz"/>
</dbReference>
<dbReference type="EMBL" id="MFGW01000151">
    <property type="protein sequence ID" value="OGF63749.1"/>
    <property type="molecule type" value="Genomic_DNA"/>
</dbReference>
<accession>A0A1F5VJW0</accession>
<evidence type="ECO:0000259" key="1">
    <source>
        <dbReference type="SMART" id="SM00382"/>
    </source>
</evidence>
<dbReference type="SUPFAM" id="SSF52540">
    <property type="entry name" value="P-loop containing nucleoside triphosphate hydrolases"/>
    <property type="match status" value="1"/>
</dbReference>
<dbReference type="InterPro" id="IPR002740">
    <property type="entry name" value="EVE_domain"/>
</dbReference>
<dbReference type="STRING" id="1817863.A2Y62_09350"/>
<evidence type="ECO:0000313" key="3">
    <source>
        <dbReference type="Proteomes" id="UP000178943"/>
    </source>
</evidence>
<dbReference type="Gene3D" id="3.10.590.10">
    <property type="entry name" value="ph1033 like domains"/>
    <property type="match status" value="1"/>
</dbReference>
<dbReference type="GO" id="GO:0005524">
    <property type="term" value="F:ATP binding"/>
    <property type="evidence" value="ECO:0007669"/>
    <property type="project" value="InterPro"/>
</dbReference>
<dbReference type="GO" id="GO:0016887">
    <property type="term" value="F:ATP hydrolysis activity"/>
    <property type="evidence" value="ECO:0007669"/>
    <property type="project" value="InterPro"/>
</dbReference>
<sequence>MNEIASEGITSLKEMLSNFDREEAKKNYEESEKERMEVIRLFPLDQWPQLELEKYALGLEKNTYCHLLEFKTTNIGSIKGGSSAKHIIYLKHKDSSWYIPLELKKQVNNEKEAWEKIRENFVKTFLFAREMKWDEIDDIPYGPSLRLKSIYIYFPDKILPIFSKEHLIHFLNALGIEADRNLERATLNSILLQNLRQIPELKEWNTKELAFLLYKWAHPEQSIKVFKISPGEDAIYWQECLSNNYICVGWDKTGDLKSFESQKEFKHKFFEEYGDEYKQKSRMISKKSKELWTLMELEPGDKIVANKGKSEVLALGEVIEPGYEWIDDRGSFCHVVHVNWDTKYAKKITPQEKWAFVTVAEIDAKLYKEIIGSEEMKSITDMPKELIIQQIEVALENKKQIILYGPPGTGKTYHARRFAIWWLLKKLKYDNPNEVLINNETLIDYENRLKTVKISNKVWWVVANPKQWSWDMLFKDKKVDFHLGRIQKNYPLVKQGDLVIGYQSNPDKKIVALAKISKEFNTSPNDEDKIELEPLVRVRNGIEYEELLRDNVLKNCEPMRLRNQGTLFALNHDEADYLLSLLAERDNEIDKYIQQPINESSIGHFTMITFHASYSYEDFIEGYRPVPTSSENLVLRIEDGIFKRVCQQALADSNKPYLILIDEINRANVAKVLGETITLLEKDKRGLKITLPQSKEPFQIPDNVYIIATMNTADRSIKHIDAAIRRRFAFVELMPDTNILVGAKIGDFELDEFLEELNKRIAKKEGREKQIGHSFFLEKEKPVTDPEIFAQRFRHEILPLLQEYCYADYSALADYLGNELVDKDEHAIDYEILNNPERLIKALNKALISDEG</sequence>